<dbReference type="Pfam" id="PF11795">
    <property type="entry name" value="DUF3322"/>
    <property type="match status" value="1"/>
</dbReference>
<dbReference type="InterPro" id="IPR024537">
    <property type="entry name" value="DUF3322"/>
</dbReference>
<feature type="domain" description="DUF3322" evidence="2">
    <location>
        <begin position="35"/>
        <end position="67"/>
    </location>
</feature>
<dbReference type="EMBL" id="QYUN01000002">
    <property type="protein sequence ID" value="RJG05348.1"/>
    <property type="molecule type" value="Genomic_DNA"/>
</dbReference>
<feature type="region of interest" description="Disordered" evidence="1">
    <location>
        <begin position="1"/>
        <end position="46"/>
    </location>
</feature>
<accession>A0A418WYK7</accession>
<evidence type="ECO:0000313" key="3">
    <source>
        <dbReference type="EMBL" id="RJG05348.1"/>
    </source>
</evidence>
<organism evidence="3 4">
    <name type="scientific">Noviherbaspirillum cavernae</name>
    <dbReference type="NCBI Taxonomy" id="2320862"/>
    <lineage>
        <taxon>Bacteria</taxon>
        <taxon>Pseudomonadati</taxon>
        <taxon>Pseudomonadota</taxon>
        <taxon>Betaproteobacteria</taxon>
        <taxon>Burkholderiales</taxon>
        <taxon>Oxalobacteraceae</taxon>
        <taxon>Noviherbaspirillum</taxon>
    </lineage>
</organism>
<dbReference type="OrthoDB" id="322908at2"/>
<evidence type="ECO:0000256" key="1">
    <source>
        <dbReference type="SAM" id="MobiDB-lite"/>
    </source>
</evidence>
<gene>
    <name evidence="3" type="ORF">D3870_04325</name>
</gene>
<evidence type="ECO:0000259" key="2">
    <source>
        <dbReference type="Pfam" id="PF11795"/>
    </source>
</evidence>
<dbReference type="Proteomes" id="UP000285190">
    <property type="component" value="Unassembled WGS sequence"/>
</dbReference>
<name>A0A418WYK7_9BURK</name>
<sequence length="91" mass="10579">MKIMRPDRRPRRPTARRLLQDRARIRANSERNRPVDDHPHSNLNPCQIPVEGLDTKWIEPRRQIALQWLVVIRGIVGRGYAVEVLAELPSG</sequence>
<comment type="caution">
    <text evidence="3">The sequence shown here is derived from an EMBL/GenBank/DDBJ whole genome shotgun (WGS) entry which is preliminary data.</text>
</comment>
<reference evidence="3 4" key="1">
    <citation type="submission" date="2018-09" db="EMBL/GenBank/DDBJ databases">
        <authorList>
            <person name="Zhu H."/>
        </authorList>
    </citation>
    <scope>NUCLEOTIDE SEQUENCE [LARGE SCALE GENOMIC DNA]</scope>
    <source>
        <strain evidence="3 4">K2R10-39</strain>
    </source>
</reference>
<feature type="compositionally biased region" description="Basic and acidic residues" evidence="1">
    <location>
        <begin position="18"/>
        <end position="40"/>
    </location>
</feature>
<protein>
    <recommendedName>
        <fullName evidence="2">DUF3322 domain-containing protein</fullName>
    </recommendedName>
</protein>
<keyword evidence="4" id="KW-1185">Reference proteome</keyword>
<evidence type="ECO:0000313" key="4">
    <source>
        <dbReference type="Proteomes" id="UP000285190"/>
    </source>
</evidence>
<dbReference type="AlphaFoldDB" id="A0A418WYK7"/>
<proteinExistence type="predicted"/>